<keyword evidence="1" id="KW-1133">Transmembrane helix</keyword>
<dbReference type="InterPro" id="IPR049458">
    <property type="entry name" value="EpsG-like"/>
</dbReference>
<sequence length="355" mass="42346">MIYTFIYLTILLFSSFQAFCRSRSRTFYFLLFCSAIILVLFSGTRFETGNDWREYTSLFNRVSVLSDDNNFEQFRVEYIYLFVNSAIKSIGFDNVGWVFLVYSFFTIFIIVFSFGKYSPLVFVCMLVYMRYGFLQFNFMFMRQGIVCSLFYLLLSNVINARFVRYFTSVIIFTFLHKSAIVFIPAYFFLIKRWKKSTLYALLIIAFIFGNFVWINVFINLIPIPSIKSMIYGYVNNEIWARSKIISLSYLDKGFALIYCLENRKRFESFKYFNVILNLCFLSLFSSFLFAFNVVFSERISIYFNISYCFLWSYIIYTLDIRARFVLTLGLIVFYGLWFISYTSGDAFQPYKSFLF</sequence>
<feature type="transmembrane region" description="Helical" evidence="1">
    <location>
        <begin position="169"/>
        <end position="190"/>
    </location>
</feature>
<evidence type="ECO:0000256" key="1">
    <source>
        <dbReference type="SAM" id="Phobius"/>
    </source>
</evidence>
<keyword evidence="1" id="KW-0472">Membrane</keyword>
<gene>
    <name evidence="2" type="primary">wzy</name>
</gene>
<dbReference type="RefSeq" id="WP_203528150.1">
    <property type="nucleotide sequence ID" value="NZ_CP099934.1"/>
</dbReference>
<dbReference type="EMBL" id="MK455085">
    <property type="protein sequence ID" value="QEQ70811.1"/>
    <property type="molecule type" value="Genomic_DNA"/>
</dbReference>
<feature type="transmembrane region" description="Helical" evidence="1">
    <location>
        <begin position="145"/>
        <end position="163"/>
    </location>
</feature>
<reference evidence="2" key="1">
    <citation type="journal article" date="2019" name="Int. J. Food Microbiol.">
        <title>Developing a novel molecular serotyping system based on capsular polysaccharide synthesis gene clusters of Vibrio parahaemolyticus.</title>
        <authorList>
            <person name="Pang Y."/>
            <person name="Guo X."/>
            <person name="Tian X."/>
            <person name="Liu F."/>
            <person name="Wang L."/>
            <person name="Wu J."/>
            <person name="Zhang S."/>
            <person name="Li S."/>
            <person name="Liu B."/>
        </authorList>
    </citation>
    <scope>NUCLEOTIDE SEQUENCE</scope>
    <source>
        <strain evidence="2">G2944</strain>
    </source>
</reference>
<feature type="transmembrane region" description="Helical" evidence="1">
    <location>
        <begin position="301"/>
        <end position="318"/>
    </location>
</feature>
<feature type="transmembrane region" description="Helical" evidence="1">
    <location>
        <begin position="28"/>
        <end position="46"/>
    </location>
</feature>
<proteinExistence type="predicted"/>
<dbReference type="AlphaFoldDB" id="A0A5P1PNL2"/>
<protein>
    <submittedName>
        <fullName evidence="2">Polysaccharide polymerase</fullName>
    </submittedName>
</protein>
<accession>A0A5P1PNL2</accession>
<evidence type="ECO:0000313" key="2">
    <source>
        <dbReference type="EMBL" id="QEQ70811.1"/>
    </source>
</evidence>
<keyword evidence="1" id="KW-0812">Transmembrane</keyword>
<feature type="transmembrane region" description="Helical" evidence="1">
    <location>
        <begin position="325"/>
        <end position="344"/>
    </location>
</feature>
<dbReference type="Pfam" id="PF14897">
    <property type="entry name" value="EpsG"/>
    <property type="match status" value="1"/>
</dbReference>
<organism evidence="2">
    <name type="scientific">Vibrio parahaemolyticus</name>
    <dbReference type="NCBI Taxonomy" id="670"/>
    <lineage>
        <taxon>Bacteria</taxon>
        <taxon>Pseudomonadati</taxon>
        <taxon>Pseudomonadota</taxon>
        <taxon>Gammaproteobacteria</taxon>
        <taxon>Vibrionales</taxon>
        <taxon>Vibrionaceae</taxon>
        <taxon>Vibrio</taxon>
    </lineage>
</organism>
<name>A0A5P1PNL2_VIBPH</name>
<feature type="transmembrane region" description="Helical" evidence="1">
    <location>
        <begin position="197"/>
        <end position="218"/>
    </location>
</feature>
<feature type="transmembrane region" description="Helical" evidence="1">
    <location>
        <begin position="272"/>
        <end position="295"/>
    </location>
</feature>